<dbReference type="GO" id="GO:0010045">
    <property type="term" value="P:response to nickel cation"/>
    <property type="evidence" value="ECO:0007669"/>
    <property type="project" value="TreeGrafter"/>
</dbReference>
<keyword evidence="8 13" id="KW-1133">Transmembrane helix</keyword>
<accession>A0A1M6ZYT1</accession>
<evidence type="ECO:0000256" key="8">
    <source>
        <dbReference type="ARBA" id="ARBA00022989"/>
    </source>
</evidence>
<dbReference type="GO" id="GO:0046583">
    <property type="term" value="F:monoatomic cation efflux transmembrane transporter activity"/>
    <property type="evidence" value="ECO:0007669"/>
    <property type="project" value="TreeGrafter"/>
</dbReference>
<dbReference type="RefSeq" id="WP_073033825.1">
    <property type="nucleotide sequence ID" value="NZ_BMLR01000002.1"/>
</dbReference>
<proteinExistence type="inferred from homology"/>
<reference evidence="14 15" key="1">
    <citation type="submission" date="2016-11" db="EMBL/GenBank/DDBJ databases">
        <authorList>
            <person name="Jaros S."/>
            <person name="Januszkiewicz K."/>
            <person name="Wedrychowicz H."/>
        </authorList>
    </citation>
    <scope>NUCLEOTIDE SEQUENCE [LARGE SCALE GENOMIC DNA]</scope>
    <source>
        <strain evidence="14 15">DSM 29589</strain>
    </source>
</reference>
<evidence type="ECO:0000256" key="2">
    <source>
        <dbReference type="ARBA" id="ARBA00004651"/>
    </source>
</evidence>
<dbReference type="STRING" id="337701.SAMN05444398_102108"/>
<evidence type="ECO:0000256" key="13">
    <source>
        <dbReference type="RuleBase" id="RU362101"/>
    </source>
</evidence>
<protein>
    <recommendedName>
        <fullName evidence="13">Nickel/cobalt efflux system</fullName>
    </recommendedName>
</protein>
<keyword evidence="10" id="KW-0921">Nickel transport</keyword>
<keyword evidence="12" id="KW-0170">Cobalt</keyword>
<dbReference type="AlphaFoldDB" id="A0A1M6ZYT1"/>
<evidence type="ECO:0000256" key="9">
    <source>
        <dbReference type="ARBA" id="ARBA00023065"/>
    </source>
</evidence>
<evidence type="ECO:0000256" key="1">
    <source>
        <dbReference type="ARBA" id="ARBA00002510"/>
    </source>
</evidence>
<dbReference type="InterPro" id="IPR011541">
    <property type="entry name" value="Ni/Co_transpt_high_affinity"/>
</dbReference>
<comment type="function">
    <text evidence="1">Efflux system for nickel and cobalt.</text>
</comment>
<dbReference type="PANTHER" id="PTHR40659:SF1">
    <property type="entry name" value="NICKEL_COBALT EFFLUX SYSTEM RCNA"/>
    <property type="match status" value="1"/>
</dbReference>
<feature type="transmembrane region" description="Helical" evidence="13">
    <location>
        <begin position="291"/>
        <end position="311"/>
    </location>
</feature>
<feature type="transmembrane region" description="Helical" evidence="13">
    <location>
        <begin position="94"/>
        <end position="120"/>
    </location>
</feature>
<keyword evidence="7 13" id="KW-0812">Transmembrane</keyword>
<feature type="transmembrane region" description="Helical" evidence="13">
    <location>
        <begin position="216"/>
        <end position="239"/>
    </location>
</feature>
<evidence type="ECO:0000313" key="15">
    <source>
        <dbReference type="Proteomes" id="UP000183974"/>
    </source>
</evidence>
<dbReference type="GO" id="GO:0006824">
    <property type="term" value="P:cobalt ion transport"/>
    <property type="evidence" value="ECO:0007669"/>
    <property type="project" value="UniProtKB-KW"/>
</dbReference>
<feature type="transmembrane region" description="Helical" evidence="13">
    <location>
        <begin position="245"/>
        <end position="270"/>
    </location>
</feature>
<evidence type="ECO:0000256" key="10">
    <source>
        <dbReference type="ARBA" id="ARBA00023112"/>
    </source>
</evidence>
<dbReference type="Pfam" id="PF03824">
    <property type="entry name" value="NicO"/>
    <property type="match status" value="1"/>
</dbReference>
<dbReference type="PANTHER" id="PTHR40659">
    <property type="entry name" value="NICKEL/COBALT EFFLUX SYSTEM RCNA"/>
    <property type="match status" value="1"/>
</dbReference>
<dbReference type="GO" id="GO:0015099">
    <property type="term" value="F:nickel cation transmembrane transporter activity"/>
    <property type="evidence" value="ECO:0007669"/>
    <property type="project" value="UniProtKB-UniRule"/>
</dbReference>
<keyword evidence="4 13" id="KW-0813">Transport</keyword>
<comment type="similarity">
    <text evidence="13">Belongs to the NiCoT transporter (TC 2.A.52) family.</text>
</comment>
<organism evidence="14 15">
    <name type="scientific">Roseovarius pacificus</name>
    <dbReference type="NCBI Taxonomy" id="337701"/>
    <lineage>
        <taxon>Bacteria</taxon>
        <taxon>Pseudomonadati</taxon>
        <taxon>Pseudomonadota</taxon>
        <taxon>Alphaproteobacteria</taxon>
        <taxon>Rhodobacterales</taxon>
        <taxon>Roseobacteraceae</taxon>
        <taxon>Roseovarius</taxon>
    </lineage>
</organism>
<keyword evidence="11 13" id="KW-0472">Membrane</keyword>
<keyword evidence="9" id="KW-0406">Ion transport</keyword>
<feature type="transmembrane region" description="Helical" evidence="13">
    <location>
        <begin position="55"/>
        <end position="74"/>
    </location>
</feature>
<evidence type="ECO:0000256" key="3">
    <source>
        <dbReference type="ARBA" id="ARBA00022426"/>
    </source>
</evidence>
<evidence type="ECO:0000256" key="6">
    <source>
        <dbReference type="ARBA" id="ARBA00022596"/>
    </source>
</evidence>
<sequence length="315" mass="32772">MRALLLIGALSVLALTVWLWGFGGAGDVMRWASEGQREVQQGMAGYLRRLRAGDWAALSGLWGLCFAYGFFHAAGPGHGKLLIGGYGLGAGVPLMRLSGLALASSLAQAGTAVVLVYAGVFLLGLTRQAMTGVAERIMEPASYGAIALVGLWLAWRGLRRWRRAGRVQMQGCGHDHPSHGHHHDHDHEGDGTCASCGHRHGPTAEEAAQVHSLREALALVAAVAIRPCTGALFLLILTWRMGLDLAGIAGAFIMGLGTASVTVAVAVASVTLRAGLLARLANGQGRGSARALPLIEIVAGVVIAALALQLLRAAL</sequence>
<keyword evidence="6" id="KW-0533">Nickel</keyword>
<gene>
    <name evidence="14" type="ORF">SAMN05444398_102108</name>
</gene>
<dbReference type="OrthoDB" id="9812956at2"/>
<evidence type="ECO:0000256" key="4">
    <source>
        <dbReference type="ARBA" id="ARBA00022448"/>
    </source>
</evidence>
<dbReference type="InterPro" id="IPR051224">
    <property type="entry name" value="NiCoT_RcnA"/>
</dbReference>
<keyword evidence="3" id="KW-0171">Cobalt transport</keyword>
<dbReference type="GO" id="GO:0032025">
    <property type="term" value="P:response to cobalt ion"/>
    <property type="evidence" value="ECO:0007669"/>
    <property type="project" value="TreeGrafter"/>
</dbReference>
<feature type="transmembrane region" description="Helical" evidence="13">
    <location>
        <begin position="140"/>
        <end position="158"/>
    </location>
</feature>
<name>A0A1M6ZYT1_9RHOB</name>
<dbReference type="GO" id="GO:0005886">
    <property type="term" value="C:plasma membrane"/>
    <property type="evidence" value="ECO:0007669"/>
    <property type="project" value="UniProtKB-SubCell"/>
</dbReference>
<comment type="subcellular location">
    <subcellularLocation>
        <location evidence="2 13">Cell membrane</location>
        <topology evidence="2 13">Multi-pass membrane protein</topology>
    </subcellularLocation>
</comment>
<evidence type="ECO:0000256" key="12">
    <source>
        <dbReference type="ARBA" id="ARBA00023285"/>
    </source>
</evidence>
<keyword evidence="5" id="KW-1003">Cell membrane</keyword>
<evidence type="ECO:0000256" key="7">
    <source>
        <dbReference type="ARBA" id="ARBA00022692"/>
    </source>
</evidence>
<dbReference type="EMBL" id="FRBR01000002">
    <property type="protein sequence ID" value="SHL35647.1"/>
    <property type="molecule type" value="Genomic_DNA"/>
</dbReference>
<keyword evidence="15" id="KW-1185">Reference proteome</keyword>
<dbReference type="Proteomes" id="UP000183974">
    <property type="component" value="Unassembled WGS sequence"/>
</dbReference>
<evidence type="ECO:0000256" key="11">
    <source>
        <dbReference type="ARBA" id="ARBA00023136"/>
    </source>
</evidence>
<evidence type="ECO:0000256" key="5">
    <source>
        <dbReference type="ARBA" id="ARBA00022475"/>
    </source>
</evidence>
<evidence type="ECO:0000313" key="14">
    <source>
        <dbReference type="EMBL" id="SHL35647.1"/>
    </source>
</evidence>